<accession>A0A9N8ZDQ1</accession>
<dbReference type="InterPro" id="IPR027417">
    <property type="entry name" value="P-loop_NTPase"/>
</dbReference>
<dbReference type="EMBL" id="CAJVPI010000114">
    <property type="protein sequence ID" value="CAG8482519.1"/>
    <property type="molecule type" value="Genomic_DNA"/>
</dbReference>
<dbReference type="SUPFAM" id="SSF52540">
    <property type="entry name" value="P-loop containing nucleoside triphosphate hydrolases"/>
    <property type="match status" value="1"/>
</dbReference>
<organism evidence="1 2">
    <name type="scientific">Paraglomus brasilianum</name>
    <dbReference type="NCBI Taxonomy" id="144538"/>
    <lineage>
        <taxon>Eukaryota</taxon>
        <taxon>Fungi</taxon>
        <taxon>Fungi incertae sedis</taxon>
        <taxon>Mucoromycota</taxon>
        <taxon>Glomeromycotina</taxon>
        <taxon>Glomeromycetes</taxon>
        <taxon>Paraglomerales</taxon>
        <taxon>Paraglomeraceae</taxon>
        <taxon>Paraglomus</taxon>
    </lineage>
</organism>
<dbReference type="Proteomes" id="UP000789739">
    <property type="component" value="Unassembled WGS sequence"/>
</dbReference>
<proteinExistence type="predicted"/>
<reference evidence="1" key="1">
    <citation type="submission" date="2021-06" db="EMBL/GenBank/DDBJ databases">
        <authorList>
            <person name="Kallberg Y."/>
            <person name="Tangrot J."/>
            <person name="Rosling A."/>
        </authorList>
    </citation>
    <scope>NUCLEOTIDE SEQUENCE</scope>
    <source>
        <strain evidence="1">BR232B</strain>
    </source>
</reference>
<keyword evidence="2" id="KW-1185">Reference proteome</keyword>
<dbReference type="AlphaFoldDB" id="A0A9N8ZDQ1"/>
<sequence length="798" mass="90063">SPFLFTADLSTRSLSDSDSSLPTLVTIKQHRFSPGKKIPASTFAKMDMSATRCLIQELVGMSSSNLCISNGQADITDPKDLINGGTFYIYHKDKPFGPGAVENILKSLDPIAKDLKSRKFSPFFPYSLSMPIPMLGDKPSLLLHDLPECGKDGWTKAQELLSDNYDAVLTTILGVSGSGKTRLCFETLCQKYGFYIVAAPSTYLGSRDLQIITNDLETMTRHYENLKHNQEASIMARHATECILLARLLILHRLLSNCTMTPKEWLLFQLKPKTNYTDDVFRELSWTLWQSTYHNEVLGNLTNIKNKILPECRNLTSQNRFIVILDEAQILSNKMKDFFLRESEPQSKIYRSLLSPVTAALVDAASCRLFVCGSALSILHSEELLQSAIGKCEKSIQFTNLGVIDNETFFIKHVLDFTRNQPAIQASDLKTSFKWLRGRHRFTATFIEDLISGTSIDSALEKAQNRFLSDVEESSFIGKLTSLQSYQPQVLQVFKEASASTLLVGEAIIMKDKKDLELMTHGLAMMEEEGDVLRVRVYEPLVLEAAKKFFELANLESVYRTRMGILVSDQSGSGTTWEKLVPWHLWKVLFNGQIRVENHLLFKNLNIPNFKGPVSLHLPADKDNLPGATYGQVSTPKFTLSHYLDQVLLPTLTNPRAKFFFPENDSGPDAVLPLYVPECPPGEQIWLCLLQTKLHHKVSMGDAIATTDPKHLYNKDGRITEHLNVTTKLKKFGKRIIRMVVTYPYVSVQHKSRGPVENIHNIRSERYEHALVIIDKNNAASVFEDNHLEFLNAIKYKG</sequence>
<protein>
    <submittedName>
        <fullName evidence="1">5399_t:CDS:1</fullName>
    </submittedName>
</protein>
<name>A0A9N8ZDQ1_9GLOM</name>
<gene>
    <name evidence="1" type="ORF">PBRASI_LOCUS1661</name>
</gene>
<dbReference type="OrthoDB" id="2374788at2759"/>
<evidence type="ECO:0000313" key="2">
    <source>
        <dbReference type="Proteomes" id="UP000789739"/>
    </source>
</evidence>
<comment type="caution">
    <text evidence="1">The sequence shown here is derived from an EMBL/GenBank/DDBJ whole genome shotgun (WGS) entry which is preliminary data.</text>
</comment>
<evidence type="ECO:0000313" key="1">
    <source>
        <dbReference type="EMBL" id="CAG8482519.1"/>
    </source>
</evidence>
<feature type="non-terminal residue" evidence="1">
    <location>
        <position position="1"/>
    </location>
</feature>